<dbReference type="RefSeq" id="WP_348711130.1">
    <property type="nucleotide sequence ID" value="NZ_CAXIXY010000003.1"/>
</dbReference>
<name>A0ABM9NWI8_9FLAO</name>
<proteinExistence type="predicted"/>
<dbReference type="Proteomes" id="UP001497416">
    <property type="component" value="Unassembled WGS sequence"/>
</dbReference>
<evidence type="ECO:0000313" key="2">
    <source>
        <dbReference type="Proteomes" id="UP001497416"/>
    </source>
</evidence>
<gene>
    <name evidence="1" type="ORF">T190607A01A_11243</name>
</gene>
<evidence type="ECO:0000313" key="1">
    <source>
        <dbReference type="EMBL" id="CAL2081726.1"/>
    </source>
</evidence>
<comment type="caution">
    <text evidence="1">The sequence shown here is derived from an EMBL/GenBank/DDBJ whole genome shotgun (WGS) entry which is preliminary data.</text>
</comment>
<sequence length="141" mass="16552">MRYLIFLFAISICFSCKTEPKNPEFLIGKWKRINEDSTKTTYEIWNQDFSGMGYTLKDNDTVFKEILNITDIKGNQYFQVTGVNQQPTLFEVTELTDKSIICKNDQNEFPKEISYWIEEGKLKAKVANEDFAIDFVFEKID</sequence>
<dbReference type="EMBL" id="CAXIXY010000003">
    <property type="protein sequence ID" value="CAL2081726.1"/>
    <property type="molecule type" value="Genomic_DNA"/>
</dbReference>
<accession>A0ABM9NWI8</accession>
<protein>
    <recommendedName>
        <fullName evidence="3">Lipocalin-like protein</fullName>
    </recommendedName>
</protein>
<reference evidence="1 2" key="1">
    <citation type="submission" date="2024-05" db="EMBL/GenBank/DDBJ databases">
        <authorList>
            <person name="Duchaud E."/>
        </authorList>
    </citation>
    <scope>NUCLEOTIDE SEQUENCE [LARGE SCALE GENOMIC DNA]</scope>
    <source>
        <strain evidence="1">Ena-SAMPLE-TAB-13-05-2024-13:56:06:370-140302</strain>
    </source>
</reference>
<organism evidence="1 2">
    <name type="scientific">Tenacibaculum platacis</name>
    <dbReference type="NCBI Taxonomy" id="3137852"/>
    <lineage>
        <taxon>Bacteria</taxon>
        <taxon>Pseudomonadati</taxon>
        <taxon>Bacteroidota</taxon>
        <taxon>Flavobacteriia</taxon>
        <taxon>Flavobacteriales</taxon>
        <taxon>Flavobacteriaceae</taxon>
        <taxon>Tenacibaculum</taxon>
    </lineage>
</organism>
<keyword evidence="2" id="KW-1185">Reference proteome</keyword>
<evidence type="ECO:0008006" key="3">
    <source>
        <dbReference type="Google" id="ProtNLM"/>
    </source>
</evidence>